<dbReference type="RefSeq" id="WP_003431629.1">
    <property type="nucleotide sequence ID" value="NZ_BINB01000015.1"/>
</dbReference>
<keyword evidence="2" id="KW-0233">DNA recombination</keyword>
<dbReference type="HAMAP" id="MF_00984">
    <property type="entry name" value="SSB"/>
    <property type="match status" value="1"/>
</dbReference>
<evidence type="ECO:0000256" key="3">
    <source>
        <dbReference type="PIRNR" id="PIRNR002070"/>
    </source>
</evidence>
<reference evidence="4 5" key="1">
    <citation type="submission" date="2019-02" db="EMBL/GenBank/DDBJ databases">
        <authorList>
            <consortium name="Pathogen Informatics"/>
        </authorList>
    </citation>
    <scope>NUCLEOTIDE SEQUENCE [LARGE SCALE GENOMIC DNA]</scope>
    <source>
        <strain evidence="5">clo34</strain>
    </source>
</reference>
<keyword evidence="2" id="KW-0227">DNA damage</keyword>
<dbReference type="CDD" id="cd04496">
    <property type="entry name" value="SSB_OBF"/>
    <property type="match status" value="1"/>
</dbReference>
<protein>
    <recommendedName>
        <fullName evidence="2 3">Single-stranded DNA-binding protein</fullName>
        <shortName evidence="2">SSB</shortName>
    </recommendedName>
</protein>
<dbReference type="InterPro" id="IPR011344">
    <property type="entry name" value="ssDNA-bd"/>
</dbReference>
<dbReference type="NCBIfam" id="TIGR00621">
    <property type="entry name" value="ssb"/>
    <property type="match status" value="1"/>
</dbReference>
<sequence length="125" mass="14184">MNNVVLVGRLARDPELRYIPEYGTPVATFALAVDRGYAKKDGTREVDFIPIEVMGGSAEFCANYLTKGRMVSIQGQIRIEKYEKDGEKKTFTKVRTKIVNALDHKPKDEEKEIGFQVLDDEDIPF</sequence>
<dbReference type="PIRSF" id="PIRSF002070">
    <property type="entry name" value="SSB"/>
    <property type="match status" value="1"/>
</dbReference>
<feature type="short sequence motif" description="Important for interaction with partner proteins" evidence="2">
    <location>
        <begin position="120"/>
        <end position="125"/>
    </location>
</feature>
<keyword evidence="2" id="KW-0235">DNA replication</keyword>
<dbReference type="InterPro" id="IPR012340">
    <property type="entry name" value="NA-bd_OB-fold"/>
</dbReference>
<dbReference type="PROSITE" id="PS50935">
    <property type="entry name" value="SSB"/>
    <property type="match status" value="1"/>
</dbReference>
<gene>
    <name evidence="4" type="primary">ssb_4</name>
    <name evidence="4" type="ORF">SAMEA1402399_03866</name>
</gene>
<evidence type="ECO:0000256" key="2">
    <source>
        <dbReference type="HAMAP-Rule" id="MF_00984"/>
    </source>
</evidence>
<comment type="caution">
    <text evidence="2">Lacks conserved residue(s) required for the propagation of feature annotation.</text>
</comment>
<comment type="caution">
    <text evidence="4">The sequence shown here is derived from an EMBL/GenBank/DDBJ whole genome shotgun (WGS) entry which is preliminary data.</text>
</comment>
<organism evidence="4 5">
    <name type="scientific">Clostridioides difficile</name>
    <name type="common">Peptoclostridium difficile</name>
    <dbReference type="NCBI Taxonomy" id="1496"/>
    <lineage>
        <taxon>Bacteria</taxon>
        <taxon>Bacillati</taxon>
        <taxon>Bacillota</taxon>
        <taxon>Clostridia</taxon>
        <taxon>Peptostreptococcales</taxon>
        <taxon>Peptostreptococcaceae</taxon>
        <taxon>Clostridioides</taxon>
    </lineage>
</organism>
<comment type="function">
    <text evidence="2">Plays an important role in DNA replication, recombination and repair. Binds to ssDNA and to an array of partner proteins to recruit them to their sites of action during DNA metabolism.</text>
</comment>
<dbReference type="Gene3D" id="2.40.50.140">
    <property type="entry name" value="Nucleic acid-binding proteins"/>
    <property type="match status" value="1"/>
</dbReference>
<dbReference type="GO" id="GO:0009295">
    <property type="term" value="C:nucleoid"/>
    <property type="evidence" value="ECO:0007669"/>
    <property type="project" value="TreeGrafter"/>
</dbReference>
<dbReference type="PANTHER" id="PTHR10302">
    <property type="entry name" value="SINGLE-STRANDED DNA-BINDING PROTEIN"/>
    <property type="match status" value="1"/>
</dbReference>
<dbReference type="EMBL" id="CAADAN010000021">
    <property type="protein sequence ID" value="VFD36152.1"/>
    <property type="molecule type" value="Genomic_DNA"/>
</dbReference>
<accession>A0AB74QIJ1</accession>
<keyword evidence="2" id="KW-0234">DNA repair</keyword>
<evidence type="ECO:0000313" key="5">
    <source>
        <dbReference type="Proteomes" id="UP000411588"/>
    </source>
</evidence>
<evidence type="ECO:0000313" key="4">
    <source>
        <dbReference type="EMBL" id="VFD36152.1"/>
    </source>
</evidence>
<dbReference type="GO" id="GO:0006260">
    <property type="term" value="P:DNA replication"/>
    <property type="evidence" value="ECO:0007669"/>
    <property type="project" value="UniProtKB-UniRule"/>
</dbReference>
<name>A0AB74QIJ1_CLODI</name>
<dbReference type="GO" id="GO:0006310">
    <property type="term" value="P:DNA recombination"/>
    <property type="evidence" value="ECO:0007669"/>
    <property type="project" value="UniProtKB-UniRule"/>
</dbReference>
<evidence type="ECO:0000256" key="1">
    <source>
        <dbReference type="ARBA" id="ARBA00023125"/>
    </source>
</evidence>
<dbReference type="AlphaFoldDB" id="A0AB74QIJ1"/>
<dbReference type="PANTHER" id="PTHR10302:SF27">
    <property type="entry name" value="SINGLE-STRANDED DNA-BINDING PROTEIN"/>
    <property type="match status" value="1"/>
</dbReference>
<dbReference type="Pfam" id="PF00436">
    <property type="entry name" value="SSB"/>
    <property type="match status" value="1"/>
</dbReference>
<keyword evidence="1 2" id="KW-0238">DNA-binding</keyword>
<dbReference type="Proteomes" id="UP000411588">
    <property type="component" value="Unassembled WGS sequence"/>
</dbReference>
<dbReference type="SUPFAM" id="SSF50249">
    <property type="entry name" value="Nucleic acid-binding proteins"/>
    <property type="match status" value="1"/>
</dbReference>
<dbReference type="InterPro" id="IPR000424">
    <property type="entry name" value="Primosome_PriB/ssb"/>
</dbReference>
<dbReference type="GO" id="GO:0006281">
    <property type="term" value="P:DNA repair"/>
    <property type="evidence" value="ECO:0007669"/>
    <property type="project" value="UniProtKB-UniRule"/>
</dbReference>
<dbReference type="GO" id="GO:0003697">
    <property type="term" value="F:single-stranded DNA binding"/>
    <property type="evidence" value="ECO:0007669"/>
    <property type="project" value="UniProtKB-UniRule"/>
</dbReference>
<comment type="subunit">
    <text evidence="2">Homotetramer.</text>
</comment>
<proteinExistence type="inferred from homology"/>